<proteinExistence type="predicted"/>
<comment type="caution">
    <text evidence="1">The sequence shown here is derived from an EMBL/GenBank/DDBJ whole genome shotgun (WGS) entry which is preliminary data.</text>
</comment>
<protein>
    <submittedName>
        <fullName evidence="1">Uncharacterized protein</fullName>
    </submittedName>
</protein>
<feature type="non-terminal residue" evidence="1">
    <location>
        <position position="1"/>
    </location>
</feature>
<sequence>LSYRIYNAYTNKKLCKANVPILDLFSLLDSQVHTGNKDRSRTNSTLESVERLLVDYFELTADK</sequence>
<dbReference type="EMBL" id="CACRXK020019908">
    <property type="protein sequence ID" value="CAB4034192.1"/>
    <property type="molecule type" value="Genomic_DNA"/>
</dbReference>
<keyword evidence="2" id="KW-1185">Reference proteome</keyword>
<gene>
    <name evidence="1" type="ORF">PACLA_8A054163</name>
</gene>
<organism evidence="1 2">
    <name type="scientific">Paramuricea clavata</name>
    <name type="common">Red gorgonian</name>
    <name type="synonym">Violescent sea-whip</name>
    <dbReference type="NCBI Taxonomy" id="317549"/>
    <lineage>
        <taxon>Eukaryota</taxon>
        <taxon>Metazoa</taxon>
        <taxon>Cnidaria</taxon>
        <taxon>Anthozoa</taxon>
        <taxon>Octocorallia</taxon>
        <taxon>Malacalcyonacea</taxon>
        <taxon>Plexauridae</taxon>
        <taxon>Paramuricea</taxon>
    </lineage>
</organism>
<evidence type="ECO:0000313" key="2">
    <source>
        <dbReference type="Proteomes" id="UP001152795"/>
    </source>
</evidence>
<evidence type="ECO:0000313" key="1">
    <source>
        <dbReference type="EMBL" id="CAB4034192.1"/>
    </source>
</evidence>
<dbReference type="Proteomes" id="UP001152795">
    <property type="component" value="Unassembled WGS sequence"/>
</dbReference>
<name>A0A6S7L8G0_PARCT</name>
<reference evidence="1" key="1">
    <citation type="submission" date="2020-04" db="EMBL/GenBank/DDBJ databases">
        <authorList>
            <person name="Alioto T."/>
            <person name="Alioto T."/>
            <person name="Gomez Garrido J."/>
        </authorList>
    </citation>
    <scope>NUCLEOTIDE SEQUENCE</scope>
    <source>
        <strain evidence="1">A484AB</strain>
    </source>
</reference>
<dbReference type="AlphaFoldDB" id="A0A6S7L8G0"/>
<accession>A0A6S7L8G0</accession>